<gene>
    <name evidence="2" type="ORF">LMG26858_02803</name>
</gene>
<name>A0A6S7DPY1_9BURK</name>
<proteinExistence type="predicted"/>
<protein>
    <recommendedName>
        <fullName evidence="4">Histidine kinase</fullName>
    </recommendedName>
</protein>
<sequence length="68" mass="6983">MSYVFSLTPRMLTVTLACAGLLCVLLFLLGFQIGARLSEPPAPPPGIAAAASATSDGDAAVPKVDRHD</sequence>
<dbReference type="AlphaFoldDB" id="A0A6S7DPY1"/>
<evidence type="ECO:0000256" key="1">
    <source>
        <dbReference type="SAM" id="MobiDB-lite"/>
    </source>
</evidence>
<dbReference type="RefSeq" id="WP_175207647.1">
    <property type="nucleotide sequence ID" value="NZ_CADILG010000019.1"/>
</dbReference>
<evidence type="ECO:0000313" key="3">
    <source>
        <dbReference type="Proteomes" id="UP000494117"/>
    </source>
</evidence>
<feature type="compositionally biased region" description="Low complexity" evidence="1">
    <location>
        <begin position="47"/>
        <end position="60"/>
    </location>
</feature>
<organism evidence="2 3">
    <name type="scientific">Achromobacter anxifer</name>
    <dbReference type="NCBI Taxonomy" id="1287737"/>
    <lineage>
        <taxon>Bacteria</taxon>
        <taxon>Pseudomonadati</taxon>
        <taxon>Pseudomonadota</taxon>
        <taxon>Betaproteobacteria</taxon>
        <taxon>Burkholderiales</taxon>
        <taxon>Alcaligenaceae</taxon>
        <taxon>Achromobacter</taxon>
    </lineage>
</organism>
<accession>A0A6S7DPY1</accession>
<dbReference type="EMBL" id="CADILG010000019">
    <property type="protein sequence ID" value="CAB3872505.1"/>
    <property type="molecule type" value="Genomic_DNA"/>
</dbReference>
<evidence type="ECO:0000313" key="2">
    <source>
        <dbReference type="EMBL" id="CAB3872505.1"/>
    </source>
</evidence>
<evidence type="ECO:0008006" key="4">
    <source>
        <dbReference type="Google" id="ProtNLM"/>
    </source>
</evidence>
<feature type="region of interest" description="Disordered" evidence="1">
    <location>
        <begin position="45"/>
        <end position="68"/>
    </location>
</feature>
<keyword evidence="3" id="KW-1185">Reference proteome</keyword>
<dbReference type="Proteomes" id="UP000494117">
    <property type="component" value="Unassembled WGS sequence"/>
</dbReference>
<reference evidence="2 3" key="1">
    <citation type="submission" date="2020-04" db="EMBL/GenBank/DDBJ databases">
        <authorList>
            <person name="De Canck E."/>
        </authorList>
    </citation>
    <scope>NUCLEOTIDE SEQUENCE [LARGE SCALE GENOMIC DNA]</scope>
    <source>
        <strain evidence="2 3">LMG 26858</strain>
    </source>
</reference>